<gene>
    <name evidence="1" type="ORF">SAMN05192554_10658</name>
</gene>
<dbReference type="Pfam" id="PF25212">
    <property type="entry name" value="HVO_A0114"/>
    <property type="match status" value="1"/>
</dbReference>
<sequence>MASQRDADGEPFRVRLESADEFYQRIDGGTADALSVRSEAELARLFAPANVRLLRELGSDEPTTVADLAGVLDRDEDEIADALNVLERFGLVRVDPDENGRVERAAVRYDSVEISIPLE</sequence>
<dbReference type="SUPFAM" id="SSF46785">
    <property type="entry name" value="Winged helix' DNA-binding domain"/>
    <property type="match status" value="1"/>
</dbReference>
<protein>
    <submittedName>
        <fullName evidence="1">Predicted transcriptional regulator</fullName>
    </submittedName>
</protein>
<dbReference type="STRING" id="996166.SAMN05192554_10658"/>
<evidence type="ECO:0000313" key="2">
    <source>
        <dbReference type="Proteomes" id="UP000199370"/>
    </source>
</evidence>
<accession>A0A1G9VEP6</accession>
<dbReference type="AlphaFoldDB" id="A0A1G9VEP6"/>
<keyword evidence="2" id="KW-1185">Reference proteome</keyword>
<reference evidence="1 2" key="1">
    <citation type="submission" date="2016-10" db="EMBL/GenBank/DDBJ databases">
        <authorList>
            <person name="de Groot N.N."/>
        </authorList>
    </citation>
    <scope>NUCLEOTIDE SEQUENCE [LARGE SCALE GENOMIC DNA]</scope>
    <source>
        <strain evidence="2">EB21,IBRC-M 10013,KCTC 4048</strain>
    </source>
</reference>
<dbReference type="RefSeq" id="WP_089732263.1">
    <property type="nucleotide sequence ID" value="NZ_FNIA01000006.1"/>
</dbReference>
<proteinExistence type="predicted"/>
<dbReference type="InterPro" id="IPR036388">
    <property type="entry name" value="WH-like_DNA-bd_sf"/>
</dbReference>
<dbReference type="InterPro" id="IPR036390">
    <property type="entry name" value="WH_DNA-bd_sf"/>
</dbReference>
<organism evidence="1 2">
    <name type="scientific">Haloarchaeobius iranensis</name>
    <dbReference type="NCBI Taxonomy" id="996166"/>
    <lineage>
        <taxon>Archaea</taxon>
        <taxon>Methanobacteriati</taxon>
        <taxon>Methanobacteriota</taxon>
        <taxon>Stenosarchaea group</taxon>
        <taxon>Halobacteria</taxon>
        <taxon>Halobacteriales</taxon>
        <taxon>Halorubellaceae</taxon>
        <taxon>Haloarchaeobius</taxon>
    </lineage>
</organism>
<evidence type="ECO:0000313" key="1">
    <source>
        <dbReference type="EMBL" id="SDM70335.1"/>
    </source>
</evidence>
<dbReference type="EMBL" id="FNIA01000006">
    <property type="protein sequence ID" value="SDM70335.1"/>
    <property type="molecule type" value="Genomic_DNA"/>
</dbReference>
<dbReference type="Gene3D" id="1.10.10.10">
    <property type="entry name" value="Winged helix-like DNA-binding domain superfamily/Winged helix DNA-binding domain"/>
    <property type="match status" value="1"/>
</dbReference>
<dbReference type="Proteomes" id="UP000199370">
    <property type="component" value="Unassembled WGS sequence"/>
</dbReference>
<name>A0A1G9VEP6_9EURY</name>